<evidence type="ECO:0000313" key="5">
    <source>
        <dbReference type="Proteomes" id="UP000323221"/>
    </source>
</evidence>
<reference evidence="4 5" key="1">
    <citation type="submission" date="2019-08" db="EMBL/GenBank/DDBJ databases">
        <title>Agrococcus lahaulensis sp. nov., isolated from a cold desert of the Indian Himalayas.</title>
        <authorList>
            <person name="Qu J.H."/>
        </authorList>
    </citation>
    <scope>NUCLEOTIDE SEQUENCE [LARGE SCALE GENOMIC DNA]</scope>
    <source>
        <strain evidence="4 5">NS18</strain>
    </source>
</reference>
<dbReference type="Pfam" id="PF02557">
    <property type="entry name" value="VanY"/>
    <property type="match status" value="1"/>
</dbReference>
<dbReference type="InterPro" id="IPR058193">
    <property type="entry name" value="VanY/YodJ_core_dom"/>
</dbReference>
<feature type="compositionally biased region" description="Pro residues" evidence="1">
    <location>
        <begin position="44"/>
        <end position="68"/>
    </location>
</feature>
<name>A0A5M8QMH1_9MICO</name>
<accession>A0A5M8QMH1</accession>
<feature type="compositionally biased region" description="Low complexity" evidence="1">
    <location>
        <begin position="21"/>
        <end position="43"/>
    </location>
</feature>
<dbReference type="Proteomes" id="UP000323221">
    <property type="component" value="Unassembled WGS sequence"/>
</dbReference>
<dbReference type="GO" id="GO:0008233">
    <property type="term" value="F:peptidase activity"/>
    <property type="evidence" value="ECO:0007669"/>
    <property type="project" value="InterPro"/>
</dbReference>
<feature type="region of interest" description="Disordered" evidence="1">
    <location>
        <begin position="21"/>
        <end position="88"/>
    </location>
</feature>
<feature type="chain" id="PRO_5038392594" evidence="2">
    <location>
        <begin position="23"/>
        <end position="279"/>
    </location>
</feature>
<feature type="domain" description="D-alanyl-D-alanine carboxypeptidase-like core" evidence="3">
    <location>
        <begin position="123"/>
        <end position="251"/>
    </location>
</feature>
<dbReference type="PANTHER" id="PTHR34385:SF1">
    <property type="entry name" value="PEPTIDOGLYCAN L-ALANYL-D-GLUTAMATE ENDOPEPTIDASE CWLK"/>
    <property type="match status" value="1"/>
</dbReference>
<feature type="signal peptide" evidence="2">
    <location>
        <begin position="1"/>
        <end position="22"/>
    </location>
</feature>
<dbReference type="InterPro" id="IPR052179">
    <property type="entry name" value="DD-CPase-like"/>
</dbReference>
<organism evidence="4 5">
    <name type="scientific">Agrococcus sediminis</name>
    <dbReference type="NCBI Taxonomy" id="2599924"/>
    <lineage>
        <taxon>Bacteria</taxon>
        <taxon>Bacillati</taxon>
        <taxon>Actinomycetota</taxon>
        <taxon>Actinomycetes</taxon>
        <taxon>Micrococcales</taxon>
        <taxon>Microbacteriaceae</taxon>
        <taxon>Agrococcus</taxon>
    </lineage>
</organism>
<dbReference type="GO" id="GO:0006508">
    <property type="term" value="P:proteolysis"/>
    <property type="evidence" value="ECO:0007669"/>
    <property type="project" value="InterPro"/>
</dbReference>
<keyword evidence="5" id="KW-1185">Reference proteome</keyword>
<dbReference type="Gene3D" id="3.30.1380.10">
    <property type="match status" value="1"/>
</dbReference>
<dbReference type="AlphaFoldDB" id="A0A5M8QMH1"/>
<dbReference type="PROSITE" id="PS51257">
    <property type="entry name" value="PROKAR_LIPOPROTEIN"/>
    <property type="match status" value="1"/>
</dbReference>
<dbReference type="InterPro" id="IPR009045">
    <property type="entry name" value="Zn_M74/Hedgehog-like"/>
</dbReference>
<proteinExistence type="predicted"/>
<evidence type="ECO:0000259" key="3">
    <source>
        <dbReference type="Pfam" id="PF02557"/>
    </source>
</evidence>
<evidence type="ECO:0000313" key="4">
    <source>
        <dbReference type="EMBL" id="KAA6436381.1"/>
    </source>
</evidence>
<dbReference type="OrthoDB" id="9792074at2"/>
<dbReference type="EMBL" id="VOIR01000011">
    <property type="protein sequence ID" value="KAA6436381.1"/>
    <property type="molecule type" value="Genomic_DNA"/>
</dbReference>
<evidence type="ECO:0000256" key="1">
    <source>
        <dbReference type="SAM" id="MobiDB-lite"/>
    </source>
</evidence>
<protein>
    <submittedName>
        <fullName evidence="4">M15 family metallopeptidase</fullName>
    </submittedName>
</protein>
<evidence type="ECO:0000256" key="2">
    <source>
        <dbReference type="SAM" id="SignalP"/>
    </source>
</evidence>
<keyword evidence="2" id="KW-0732">Signal</keyword>
<dbReference type="PANTHER" id="PTHR34385">
    <property type="entry name" value="D-ALANYL-D-ALANINE CARBOXYPEPTIDASE"/>
    <property type="match status" value="1"/>
</dbReference>
<comment type="caution">
    <text evidence="4">The sequence shown here is derived from an EMBL/GenBank/DDBJ whole genome shotgun (WGS) entry which is preliminary data.</text>
</comment>
<dbReference type="CDD" id="cd14852">
    <property type="entry name" value="LD-carboxypeptidase"/>
    <property type="match status" value="1"/>
</dbReference>
<gene>
    <name evidence="4" type="ORF">FQ330_02960</name>
</gene>
<dbReference type="InterPro" id="IPR003709">
    <property type="entry name" value="VanY-like_core_dom"/>
</dbReference>
<dbReference type="SUPFAM" id="SSF55166">
    <property type="entry name" value="Hedgehog/DD-peptidase"/>
    <property type="match status" value="1"/>
</dbReference>
<dbReference type="RefSeq" id="WP_146355085.1">
    <property type="nucleotide sequence ID" value="NZ_VOIR01000011.1"/>
</dbReference>
<sequence length="279" mass="29057">MRRASVVAAVTAALVLTGCAEPADPAPTASAPASPSASVAATPTPTPTPTPSPSPSVPSTPEPAPTVTPSPSATQEPPPPQADASASSLQVLVNKRRPLQPQDYVPEVVAVSISRDVDGGGEWVRPEVDAALRELDAAMRAELGEGLHVFSSYRSFARQTELYNGYVASSGQAAADRTSARPGHSEHQTGLAVDVVGTSGQCRLDVCFGGTAAGRWVAAEAWRFGFVVRYPDGLQGITGYHYEPWHLRYVGTDVSVAMHGQGTRTLEEHFGAGSAPDYG</sequence>